<dbReference type="GO" id="GO:0009231">
    <property type="term" value="P:riboflavin biosynthetic process"/>
    <property type="evidence" value="ECO:0007669"/>
    <property type="project" value="InterPro"/>
</dbReference>
<evidence type="ECO:0000313" key="3">
    <source>
        <dbReference type="Proteomes" id="UP000177817"/>
    </source>
</evidence>
<name>A0A1G2BJ54_9BACT</name>
<sequence>MRKKIVFNLVTIDGFFAGPNGEIDWHNYDDEIGAFSAEQMKTLGALIFGKTTYELMAGYWPTPEGIKSEPVVAGIMNSIPKIVFSKTMKEVKDGPVWKNVKVFREINPREIIKMKEQDGKDIAIFGSGTIVQQLANLGLIDEYRLLVNPLILGAGKPLFKDVKKTNLKLLGARTFKDGNVLLTYEPKVD</sequence>
<reference evidence="2 3" key="1">
    <citation type="journal article" date="2016" name="Nat. Commun.">
        <title>Thousands of microbial genomes shed light on interconnected biogeochemical processes in an aquifer system.</title>
        <authorList>
            <person name="Anantharaman K."/>
            <person name="Brown C.T."/>
            <person name="Hug L.A."/>
            <person name="Sharon I."/>
            <person name="Castelle C.J."/>
            <person name="Probst A.J."/>
            <person name="Thomas B.C."/>
            <person name="Singh A."/>
            <person name="Wilkins M.J."/>
            <person name="Karaoz U."/>
            <person name="Brodie E.L."/>
            <person name="Williams K.H."/>
            <person name="Hubbard S.S."/>
            <person name="Banfield J.F."/>
        </authorList>
    </citation>
    <scope>NUCLEOTIDE SEQUENCE [LARGE SCALE GENOMIC DNA]</scope>
</reference>
<dbReference type="PANTHER" id="PTHR38011:SF11">
    <property type="entry name" value="2,5-DIAMINO-6-RIBOSYLAMINO-4(3H)-PYRIMIDINONE 5'-PHOSPHATE REDUCTASE"/>
    <property type="match status" value="1"/>
</dbReference>
<dbReference type="InterPro" id="IPR024072">
    <property type="entry name" value="DHFR-like_dom_sf"/>
</dbReference>
<dbReference type="EMBL" id="MHKK01000042">
    <property type="protein sequence ID" value="OGY89105.1"/>
    <property type="molecule type" value="Genomic_DNA"/>
</dbReference>
<evidence type="ECO:0000313" key="2">
    <source>
        <dbReference type="EMBL" id="OGY89105.1"/>
    </source>
</evidence>
<proteinExistence type="predicted"/>
<protein>
    <recommendedName>
        <fullName evidence="1">Bacterial bifunctional deaminase-reductase C-terminal domain-containing protein</fullName>
    </recommendedName>
</protein>
<dbReference type="InterPro" id="IPR002734">
    <property type="entry name" value="RibDG_C"/>
</dbReference>
<dbReference type="Proteomes" id="UP000177817">
    <property type="component" value="Unassembled WGS sequence"/>
</dbReference>
<dbReference type="SUPFAM" id="SSF53597">
    <property type="entry name" value="Dihydrofolate reductase-like"/>
    <property type="match status" value="1"/>
</dbReference>
<dbReference type="Gene3D" id="3.40.430.10">
    <property type="entry name" value="Dihydrofolate Reductase, subunit A"/>
    <property type="match status" value="1"/>
</dbReference>
<gene>
    <name evidence="2" type="ORF">A2677_01015</name>
</gene>
<organism evidence="2 3">
    <name type="scientific">Candidatus Komeilibacteria bacterium RIFCSPHIGHO2_01_FULL_52_14</name>
    <dbReference type="NCBI Taxonomy" id="1798549"/>
    <lineage>
        <taxon>Bacteria</taxon>
        <taxon>Candidatus Komeiliibacteriota</taxon>
    </lineage>
</organism>
<comment type="caution">
    <text evidence="2">The sequence shown here is derived from an EMBL/GenBank/DDBJ whole genome shotgun (WGS) entry which is preliminary data.</text>
</comment>
<accession>A0A1G2BJ54</accession>
<dbReference type="AlphaFoldDB" id="A0A1G2BJ54"/>
<dbReference type="InterPro" id="IPR050765">
    <property type="entry name" value="Riboflavin_Biosynth_HTPR"/>
</dbReference>
<feature type="domain" description="Bacterial bifunctional deaminase-reductase C-terminal" evidence="1">
    <location>
        <begin position="5"/>
        <end position="180"/>
    </location>
</feature>
<dbReference type="PANTHER" id="PTHR38011">
    <property type="entry name" value="DIHYDROFOLATE REDUCTASE FAMILY PROTEIN (AFU_ORTHOLOGUE AFUA_8G06820)"/>
    <property type="match status" value="1"/>
</dbReference>
<evidence type="ECO:0000259" key="1">
    <source>
        <dbReference type="Pfam" id="PF01872"/>
    </source>
</evidence>
<dbReference type="GO" id="GO:0008703">
    <property type="term" value="F:5-amino-6-(5-phosphoribosylamino)uracil reductase activity"/>
    <property type="evidence" value="ECO:0007669"/>
    <property type="project" value="InterPro"/>
</dbReference>
<dbReference type="Pfam" id="PF01872">
    <property type="entry name" value="RibD_C"/>
    <property type="match status" value="1"/>
</dbReference>